<accession>S7VU36</accession>
<dbReference type="OrthoDB" id="711462at2"/>
<proteinExistence type="predicted"/>
<evidence type="ECO:0008006" key="4">
    <source>
        <dbReference type="Google" id="ProtNLM"/>
    </source>
</evidence>
<keyword evidence="1" id="KW-0175">Coiled coil</keyword>
<dbReference type="STRING" id="641526.ADIWIN_1227"/>
<dbReference type="EMBL" id="ATMR01000083">
    <property type="protein sequence ID" value="EPR73765.1"/>
    <property type="molecule type" value="Genomic_DNA"/>
</dbReference>
<protein>
    <recommendedName>
        <fullName evidence="4">SH3b domain-containing protein</fullName>
    </recommendedName>
</protein>
<comment type="caution">
    <text evidence="2">The sequence shown here is derived from an EMBL/GenBank/DDBJ whole genome shotgun (WGS) entry which is preliminary data.</text>
</comment>
<feature type="coiled-coil region" evidence="1">
    <location>
        <begin position="23"/>
        <end position="57"/>
    </location>
</feature>
<dbReference type="AlphaFoldDB" id="S7VU36"/>
<reference evidence="2 3" key="1">
    <citation type="journal article" date="2013" name="Genome Announc.">
        <title>Draft Genome Sequence of Winogradskyella psychrotolerans RS-3T, Isolated from the Marine Transect of Kongsfjorden, Ny-Alesund, Svalbard, Arctic Ocean.</title>
        <authorList>
            <person name="Kumar Pinnaka A."/>
            <person name="Ara S."/>
            <person name="Singh A."/>
            <person name="Shivaji S."/>
        </authorList>
    </citation>
    <scope>NUCLEOTIDE SEQUENCE [LARGE SCALE GENOMIC DNA]</scope>
    <source>
        <strain evidence="2 3">RS-3</strain>
    </source>
</reference>
<keyword evidence="3" id="KW-1185">Reference proteome</keyword>
<evidence type="ECO:0000313" key="2">
    <source>
        <dbReference type="EMBL" id="EPR73765.1"/>
    </source>
</evidence>
<dbReference type="eggNOG" id="ENOG5030JQM">
    <property type="taxonomic scope" value="Bacteria"/>
</dbReference>
<evidence type="ECO:0000256" key="1">
    <source>
        <dbReference type="SAM" id="Coils"/>
    </source>
</evidence>
<dbReference type="Proteomes" id="UP000014962">
    <property type="component" value="Unassembled WGS sequence"/>
</dbReference>
<evidence type="ECO:0000313" key="3">
    <source>
        <dbReference type="Proteomes" id="UP000014962"/>
    </source>
</evidence>
<sequence>MKTYIFLIIIFFSLKSFTQQTEITELENQKKEILNQIKNLTDSIKNIELKINKIKSKEIQKMVTDSTLKATVTSGAKLRNSAGPYGKLITTLIEDKEVVILDYKDDYFGVCTDSICGYMSDLWIKKNDRIKEFIKAKETEEDELKRLEKEQKLKNQRAEYAKLEKKYIKKYGQKVYNELKQGYYWIGMNREMATISLGSPNDINRTVGSWGVHEQWVYDNLFLYFENGKLKSYQN</sequence>
<feature type="coiled-coil region" evidence="1">
    <location>
        <begin position="130"/>
        <end position="166"/>
    </location>
</feature>
<name>S7VU36_9FLAO</name>
<organism evidence="2 3">
    <name type="scientific">Winogradskyella psychrotolerans RS-3</name>
    <dbReference type="NCBI Taxonomy" id="641526"/>
    <lineage>
        <taxon>Bacteria</taxon>
        <taxon>Pseudomonadati</taxon>
        <taxon>Bacteroidota</taxon>
        <taxon>Flavobacteriia</taxon>
        <taxon>Flavobacteriales</taxon>
        <taxon>Flavobacteriaceae</taxon>
        <taxon>Winogradskyella</taxon>
    </lineage>
</organism>
<gene>
    <name evidence="2" type="ORF">ADIWIN_1227</name>
</gene>
<dbReference type="RefSeq" id="WP_020897386.1">
    <property type="nucleotide sequence ID" value="NZ_ATMR01000083.1"/>
</dbReference>